<evidence type="ECO:0000313" key="1">
    <source>
        <dbReference type="EMBL" id="ACO66342.1"/>
    </source>
</evidence>
<reference evidence="1 2" key="1">
    <citation type="journal article" date="2009" name="Science">
        <title>Green evolution and dynamic adaptations revealed by genomes of the marine picoeukaryotes Micromonas.</title>
        <authorList>
            <person name="Worden A.Z."/>
            <person name="Lee J.H."/>
            <person name="Mock T."/>
            <person name="Rouze P."/>
            <person name="Simmons M.P."/>
            <person name="Aerts A.L."/>
            <person name="Allen A.E."/>
            <person name="Cuvelier M.L."/>
            <person name="Derelle E."/>
            <person name="Everett M.V."/>
            <person name="Foulon E."/>
            <person name="Grimwood J."/>
            <person name="Gundlach H."/>
            <person name="Henrissat B."/>
            <person name="Napoli C."/>
            <person name="McDonald S.M."/>
            <person name="Parker M.S."/>
            <person name="Rombauts S."/>
            <person name="Salamov A."/>
            <person name="Von Dassow P."/>
            <person name="Badger J.H."/>
            <person name="Coutinho P.M."/>
            <person name="Demir E."/>
            <person name="Dubchak I."/>
            <person name="Gentemann C."/>
            <person name="Eikrem W."/>
            <person name="Gready J.E."/>
            <person name="John U."/>
            <person name="Lanier W."/>
            <person name="Lindquist E.A."/>
            <person name="Lucas S."/>
            <person name="Mayer K.F."/>
            <person name="Moreau H."/>
            <person name="Not F."/>
            <person name="Otillar R."/>
            <person name="Panaud O."/>
            <person name="Pangilinan J."/>
            <person name="Paulsen I."/>
            <person name="Piegu B."/>
            <person name="Poliakov A."/>
            <person name="Robbens S."/>
            <person name="Schmutz J."/>
            <person name="Toulza E."/>
            <person name="Wyss T."/>
            <person name="Zelensky A."/>
            <person name="Zhou K."/>
            <person name="Armbrust E.V."/>
            <person name="Bhattacharya D."/>
            <person name="Goodenough U.W."/>
            <person name="Van de Peer Y."/>
            <person name="Grigoriev I.V."/>
        </authorList>
    </citation>
    <scope>NUCLEOTIDE SEQUENCE [LARGE SCALE GENOMIC DNA]</scope>
    <source>
        <strain evidence="2">RCC299 / NOUM17</strain>
    </source>
</reference>
<dbReference type="EMBL" id="CP001330">
    <property type="protein sequence ID" value="ACO66342.1"/>
    <property type="molecule type" value="Genomic_DNA"/>
</dbReference>
<evidence type="ECO:0000313" key="2">
    <source>
        <dbReference type="Proteomes" id="UP000002009"/>
    </source>
</evidence>
<gene>
    <name evidence="1" type="ORF">MICPUN_62220</name>
</gene>
<organism evidence="1 2">
    <name type="scientific">Micromonas commoda (strain RCC299 / NOUM17 / CCMP2709)</name>
    <name type="common">Picoplanktonic green alga</name>
    <dbReference type="NCBI Taxonomy" id="296587"/>
    <lineage>
        <taxon>Eukaryota</taxon>
        <taxon>Viridiplantae</taxon>
        <taxon>Chlorophyta</taxon>
        <taxon>Mamiellophyceae</taxon>
        <taxon>Mamiellales</taxon>
        <taxon>Mamiellaceae</taxon>
        <taxon>Micromonas</taxon>
    </lineage>
</organism>
<keyword evidence="2" id="KW-1185">Reference proteome</keyword>
<dbReference type="AlphaFoldDB" id="C1EDC4"/>
<dbReference type="Proteomes" id="UP000002009">
    <property type="component" value="Chromosome 11"/>
</dbReference>
<dbReference type="RefSeq" id="XP_002505084.1">
    <property type="nucleotide sequence ID" value="XM_002505038.1"/>
</dbReference>
<dbReference type="GeneID" id="8247506"/>
<dbReference type="OMA" id="WETRQER"/>
<name>C1EDC4_MICCC</name>
<dbReference type="KEGG" id="mis:MICPUN_62220"/>
<sequence length="200" mass="22349">MAMGATEGGSSIWSALPDPLRAFANRLDGKRCPKELEGRWRIDNKRSEKLCPFVVGLGVPKWACPAIGILERSTELKISCPESTSSGVESIVIEDTTALSKRNVTEVRLDGIEVEKATRTGRKRYMLSGSVENDHLEAEVASKTSVVTCRLFQRGPGWETRQERALVHQHDGAVRLRERNVLQRSGEEDVVVDRFFEKVQ</sequence>
<dbReference type="InParanoid" id="C1EDC4"/>
<dbReference type="OrthoDB" id="434070at2759"/>
<accession>C1EDC4</accession>
<protein>
    <submittedName>
        <fullName evidence="1">Uncharacterized protein</fullName>
    </submittedName>
</protein>
<proteinExistence type="predicted"/>